<dbReference type="InterPro" id="IPR001204">
    <property type="entry name" value="Phos_transporter"/>
</dbReference>
<keyword evidence="3 6" id="KW-0812">Transmembrane</keyword>
<dbReference type="GO" id="GO:0006817">
    <property type="term" value="P:phosphate ion transport"/>
    <property type="evidence" value="ECO:0007669"/>
    <property type="project" value="InterPro"/>
</dbReference>
<evidence type="ECO:0000256" key="3">
    <source>
        <dbReference type="ARBA" id="ARBA00022692"/>
    </source>
</evidence>
<keyword evidence="5 6" id="KW-0472">Membrane</keyword>
<evidence type="ECO:0008006" key="9">
    <source>
        <dbReference type="Google" id="ProtNLM"/>
    </source>
</evidence>
<evidence type="ECO:0000256" key="5">
    <source>
        <dbReference type="ARBA" id="ARBA00023136"/>
    </source>
</evidence>
<dbReference type="Pfam" id="PF01384">
    <property type="entry name" value="PHO4"/>
    <property type="match status" value="1"/>
</dbReference>
<dbReference type="Proteomes" id="UP000280960">
    <property type="component" value="Chromosome"/>
</dbReference>
<name>A0A3G2R3N5_9FIRM</name>
<evidence type="ECO:0000256" key="1">
    <source>
        <dbReference type="ARBA" id="ARBA00004141"/>
    </source>
</evidence>
<keyword evidence="2" id="KW-0813">Transport</keyword>
<dbReference type="GO" id="GO:0016020">
    <property type="term" value="C:membrane"/>
    <property type="evidence" value="ECO:0007669"/>
    <property type="project" value="UniProtKB-SubCell"/>
</dbReference>
<reference evidence="7 8" key="1">
    <citation type="submission" date="2018-10" db="EMBL/GenBank/DDBJ databases">
        <authorList>
            <person name="Zhang X."/>
        </authorList>
    </citation>
    <scope>NUCLEOTIDE SEQUENCE [LARGE SCALE GENOMIC DNA]</scope>
    <source>
        <strain evidence="7 8">SK-G1</strain>
    </source>
</reference>
<keyword evidence="4 6" id="KW-1133">Transmembrane helix</keyword>
<accession>A0A3G2R3N5</accession>
<protein>
    <recommendedName>
        <fullName evidence="9">Inorganic phosphate transporter</fullName>
    </recommendedName>
</protein>
<evidence type="ECO:0000256" key="6">
    <source>
        <dbReference type="SAM" id="Phobius"/>
    </source>
</evidence>
<sequence>MGVGAADNFKNVRWDTVKSIMVSWIITIPTAALVASGIFRFVSIIAKWG</sequence>
<gene>
    <name evidence="7" type="ORF">D2962_05170</name>
</gene>
<evidence type="ECO:0000256" key="4">
    <source>
        <dbReference type="ARBA" id="ARBA00022989"/>
    </source>
</evidence>
<evidence type="ECO:0000313" key="7">
    <source>
        <dbReference type="EMBL" id="AYO30083.1"/>
    </source>
</evidence>
<feature type="transmembrane region" description="Helical" evidence="6">
    <location>
        <begin position="20"/>
        <end position="42"/>
    </location>
</feature>
<dbReference type="EMBL" id="CP033169">
    <property type="protein sequence ID" value="AYO30083.1"/>
    <property type="molecule type" value="Genomic_DNA"/>
</dbReference>
<proteinExistence type="predicted"/>
<dbReference type="AlphaFoldDB" id="A0A3G2R3N5"/>
<evidence type="ECO:0000313" key="8">
    <source>
        <dbReference type="Proteomes" id="UP000280960"/>
    </source>
</evidence>
<dbReference type="KEGG" id="bacg:D2962_05170"/>
<comment type="subcellular location">
    <subcellularLocation>
        <location evidence="1">Membrane</location>
        <topology evidence="1">Multi-pass membrane protein</topology>
    </subcellularLocation>
</comment>
<keyword evidence="8" id="KW-1185">Reference proteome</keyword>
<organism evidence="7 8">
    <name type="scientific">Biomaibacter acetigenes</name>
    <dbReference type="NCBI Taxonomy" id="2316383"/>
    <lineage>
        <taxon>Bacteria</taxon>
        <taxon>Bacillati</taxon>
        <taxon>Bacillota</taxon>
        <taxon>Clostridia</taxon>
        <taxon>Thermosediminibacterales</taxon>
        <taxon>Tepidanaerobacteraceae</taxon>
        <taxon>Biomaibacter</taxon>
    </lineage>
</organism>
<evidence type="ECO:0000256" key="2">
    <source>
        <dbReference type="ARBA" id="ARBA00022448"/>
    </source>
</evidence>
<dbReference type="GO" id="GO:0005315">
    <property type="term" value="F:phosphate transmembrane transporter activity"/>
    <property type="evidence" value="ECO:0007669"/>
    <property type="project" value="InterPro"/>
</dbReference>